<keyword evidence="1 3" id="KW-0238">DNA-binding</keyword>
<accession>A0A1I2B852</accession>
<organism evidence="3 4">
    <name type="scientific">Spirosoma endophyticum</name>
    <dbReference type="NCBI Taxonomy" id="662367"/>
    <lineage>
        <taxon>Bacteria</taxon>
        <taxon>Pseudomonadati</taxon>
        <taxon>Bacteroidota</taxon>
        <taxon>Cytophagia</taxon>
        <taxon>Cytophagales</taxon>
        <taxon>Cytophagaceae</taxon>
        <taxon>Spirosoma</taxon>
    </lineage>
</organism>
<dbReference type="PANTHER" id="PTHR46558">
    <property type="entry name" value="TRACRIPTIONAL REGULATORY PROTEIN-RELATED-RELATED"/>
    <property type="match status" value="1"/>
</dbReference>
<dbReference type="EMBL" id="FOLQ01000015">
    <property type="protein sequence ID" value="SFE52334.1"/>
    <property type="molecule type" value="Genomic_DNA"/>
</dbReference>
<evidence type="ECO:0000313" key="4">
    <source>
        <dbReference type="Proteomes" id="UP000198598"/>
    </source>
</evidence>
<dbReference type="GO" id="GO:0003677">
    <property type="term" value="F:DNA binding"/>
    <property type="evidence" value="ECO:0007669"/>
    <property type="project" value="UniProtKB-KW"/>
</dbReference>
<dbReference type="STRING" id="662367.SAMN05216167_11521"/>
<evidence type="ECO:0000313" key="3">
    <source>
        <dbReference type="EMBL" id="SFE52334.1"/>
    </source>
</evidence>
<reference evidence="3 4" key="1">
    <citation type="submission" date="2016-10" db="EMBL/GenBank/DDBJ databases">
        <authorList>
            <person name="de Groot N.N."/>
        </authorList>
    </citation>
    <scope>NUCLEOTIDE SEQUENCE [LARGE SCALE GENOMIC DNA]</scope>
    <source>
        <strain evidence="3 4">DSM 26130</strain>
    </source>
</reference>
<dbReference type="RefSeq" id="WP_093831827.1">
    <property type="nucleotide sequence ID" value="NZ_FOLQ01000015.1"/>
</dbReference>
<dbReference type="PANTHER" id="PTHR46558:SF4">
    <property type="entry name" value="DNA-BIDING PHAGE PROTEIN"/>
    <property type="match status" value="1"/>
</dbReference>
<feature type="domain" description="HTH cro/C1-type" evidence="2">
    <location>
        <begin position="17"/>
        <end position="71"/>
    </location>
</feature>
<gene>
    <name evidence="3" type="ORF">SAMN05216167_11521</name>
</gene>
<dbReference type="InterPro" id="IPR010982">
    <property type="entry name" value="Lambda_DNA-bd_dom_sf"/>
</dbReference>
<dbReference type="InterPro" id="IPR001387">
    <property type="entry name" value="Cro/C1-type_HTH"/>
</dbReference>
<dbReference type="Pfam" id="PF01381">
    <property type="entry name" value="HTH_3"/>
    <property type="match status" value="1"/>
</dbReference>
<name>A0A1I2B852_9BACT</name>
<proteinExistence type="predicted"/>
<keyword evidence="4" id="KW-1185">Reference proteome</keyword>
<dbReference type="AlphaFoldDB" id="A0A1I2B852"/>
<dbReference type="OrthoDB" id="2627663at2"/>
<evidence type="ECO:0000256" key="1">
    <source>
        <dbReference type="ARBA" id="ARBA00023125"/>
    </source>
</evidence>
<dbReference type="PROSITE" id="PS50943">
    <property type="entry name" value="HTH_CROC1"/>
    <property type="match status" value="1"/>
</dbReference>
<dbReference type="Gene3D" id="1.10.260.40">
    <property type="entry name" value="lambda repressor-like DNA-binding domains"/>
    <property type="match status" value="1"/>
</dbReference>
<dbReference type="SUPFAM" id="SSF47413">
    <property type="entry name" value="lambda repressor-like DNA-binding domains"/>
    <property type="match status" value="1"/>
</dbReference>
<evidence type="ECO:0000259" key="2">
    <source>
        <dbReference type="PROSITE" id="PS50943"/>
    </source>
</evidence>
<protein>
    <submittedName>
        <fullName evidence="3">DNA-binding transcriptional regulator, XRE-family HTH domain</fullName>
    </submittedName>
</protein>
<dbReference type="SMART" id="SM00530">
    <property type="entry name" value="HTH_XRE"/>
    <property type="match status" value="1"/>
</dbReference>
<sequence length="117" mass="13094">MNVANEKTLFQALGKKIKSHRNNAMVNQVHFASQIGLSRTSLVNIEQGRQQPSVILLWRIAEALNIEMKELIPSRVEVEATTNGLIFPSASDEIKKGETYDLLVKFVSDLKANESEL</sequence>
<dbReference type="Proteomes" id="UP000198598">
    <property type="component" value="Unassembled WGS sequence"/>
</dbReference>
<dbReference type="CDD" id="cd00093">
    <property type="entry name" value="HTH_XRE"/>
    <property type="match status" value="1"/>
</dbReference>